<gene>
    <name evidence="2" type="ORF">GH714_019892</name>
</gene>
<dbReference type="PANTHER" id="PTHR45631:SF210">
    <property type="entry name" value="LRR RECEPTOR-LIKE KINASE PLANT"/>
    <property type="match status" value="1"/>
</dbReference>
<dbReference type="PROSITE" id="PS50011">
    <property type="entry name" value="PROTEIN_KINASE_DOM"/>
    <property type="match status" value="1"/>
</dbReference>
<dbReference type="InterPro" id="IPR011009">
    <property type="entry name" value="Kinase-like_dom_sf"/>
</dbReference>
<protein>
    <recommendedName>
        <fullName evidence="1">Protein kinase domain-containing protein</fullName>
    </recommendedName>
</protein>
<proteinExistence type="predicted"/>
<dbReference type="InterPro" id="IPR000719">
    <property type="entry name" value="Prot_kinase_dom"/>
</dbReference>
<evidence type="ECO:0000313" key="3">
    <source>
        <dbReference type="Proteomes" id="UP000467840"/>
    </source>
</evidence>
<evidence type="ECO:0000259" key="1">
    <source>
        <dbReference type="PROSITE" id="PS50011"/>
    </source>
</evidence>
<accession>A0A6A6LI35</accession>
<dbReference type="GO" id="GO:0005524">
    <property type="term" value="F:ATP binding"/>
    <property type="evidence" value="ECO:0007669"/>
    <property type="project" value="InterPro"/>
</dbReference>
<dbReference type="EMBL" id="JAAGAX010000010">
    <property type="protein sequence ID" value="KAF2301072.1"/>
    <property type="molecule type" value="Genomic_DNA"/>
</dbReference>
<evidence type="ECO:0000313" key="2">
    <source>
        <dbReference type="EMBL" id="KAF2301072.1"/>
    </source>
</evidence>
<dbReference type="Proteomes" id="UP000467840">
    <property type="component" value="Chromosome 4"/>
</dbReference>
<dbReference type="SUPFAM" id="SSF56112">
    <property type="entry name" value="Protein kinase-like (PK-like)"/>
    <property type="match status" value="1"/>
</dbReference>
<name>A0A6A6LI35_HEVBR</name>
<reference evidence="2 3" key="1">
    <citation type="journal article" date="2020" name="Mol. Plant">
        <title>The Chromosome-Based Rubber Tree Genome Provides New Insights into Spurge Genome Evolution and Rubber Biosynthesis.</title>
        <authorList>
            <person name="Liu J."/>
            <person name="Shi C."/>
            <person name="Shi C.C."/>
            <person name="Li W."/>
            <person name="Zhang Q.J."/>
            <person name="Zhang Y."/>
            <person name="Li K."/>
            <person name="Lu H.F."/>
            <person name="Shi C."/>
            <person name="Zhu S.T."/>
            <person name="Xiao Z.Y."/>
            <person name="Nan H."/>
            <person name="Yue Y."/>
            <person name="Zhu X.G."/>
            <person name="Wu Y."/>
            <person name="Hong X.N."/>
            <person name="Fan G.Y."/>
            <person name="Tong Y."/>
            <person name="Zhang D."/>
            <person name="Mao C.L."/>
            <person name="Liu Y.L."/>
            <person name="Hao S.J."/>
            <person name="Liu W.Q."/>
            <person name="Lv M.Q."/>
            <person name="Zhang H.B."/>
            <person name="Liu Y."/>
            <person name="Hu-Tang G.R."/>
            <person name="Wang J.P."/>
            <person name="Wang J.H."/>
            <person name="Sun Y.H."/>
            <person name="Ni S.B."/>
            <person name="Chen W.B."/>
            <person name="Zhang X.C."/>
            <person name="Jiao Y.N."/>
            <person name="Eichler E.E."/>
            <person name="Li G.H."/>
            <person name="Liu X."/>
            <person name="Gao L.Z."/>
        </authorList>
    </citation>
    <scope>NUCLEOTIDE SEQUENCE [LARGE SCALE GENOMIC DNA]</scope>
    <source>
        <strain evidence="3">cv. GT1</strain>
        <tissue evidence="2">Leaf</tissue>
    </source>
</reference>
<dbReference type="AlphaFoldDB" id="A0A6A6LI35"/>
<sequence length="192" mass="21254">MDVAQGLEFLHNGCNPPIIHGNLKPTNILLDESLHAKLVDFGLSKVLTTEGATTEYLDPDYYITTKLIERHDVYSFGLVLLAIITSQPVIANNPEKTHIIKWVKYLLGKEDINNIIVESKLKGDFQVDSVRKTLELAMARVSVPPISRPTITHVVMEINQCLAMEIARVNISEGTIELVTVNLTSALGPLAR</sequence>
<comment type="caution">
    <text evidence="2">The sequence shown here is derived from an EMBL/GenBank/DDBJ whole genome shotgun (WGS) entry which is preliminary data.</text>
</comment>
<keyword evidence="3" id="KW-1185">Reference proteome</keyword>
<dbReference type="Pfam" id="PF00069">
    <property type="entry name" value="Pkinase"/>
    <property type="match status" value="1"/>
</dbReference>
<dbReference type="Gene3D" id="1.10.510.10">
    <property type="entry name" value="Transferase(Phosphotransferase) domain 1"/>
    <property type="match status" value="1"/>
</dbReference>
<organism evidence="2 3">
    <name type="scientific">Hevea brasiliensis</name>
    <name type="common">Para rubber tree</name>
    <name type="synonym">Siphonia brasiliensis</name>
    <dbReference type="NCBI Taxonomy" id="3981"/>
    <lineage>
        <taxon>Eukaryota</taxon>
        <taxon>Viridiplantae</taxon>
        <taxon>Streptophyta</taxon>
        <taxon>Embryophyta</taxon>
        <taxon>Tracheophyta</taxon>
        <taxon>Spermatophyta</taxon>
        <taxon>Magnoliopsida</taxon>
        <taxon>eudicotyledons</taxon>
        <taxon>Gunneridae</taxon>
        <taxon>Pentapetalae</taxon>
        <taxon>rosids</taxon>
        <taxon>fabids</taxon>
        <taxon>Malpighiales</taxon>
        <taxon>Euphorbiaceae</taxon>
        <taxon>Crotonoideae</taxon>
        <taxon>Micrandreae</taxon>
        <taxon>Hevea</taxon>
    </lineage>
</organism>
<feature type="domain" description="Protein kinase" evidence="1">
    <location>
        <begin position="1"/>
        <end position="162"/>
    </location>
</feature>
<dbReference type="GO" id="GO:0004672">
    <property type="term" value="F:protein kinase activity"/>
    <property type="evidence" value="ECO:0007669"/>
    <property type="project" value="InterPro"/>
</dbReference>
<dbReference type="PANTHER" id="PTHR45631">
    <property type="entry name" value="OS07G0107800 PROTEIN-RELATED"/>
    <property type="match status" value="1"/>
</dbReference>